<dbReference type="EC" id="2.7.13.3" evidence="2"/>
<evidence type="ECO:0000256" key="4">
    <source>
        <dbReference type="ARBA" id="ARBA00022679"/>
    </source>
</evidence>
<keyword evidence="4" id="KW-0808">Transferase</keyword>
<evidence type="ECO:0000256" key="6">
    <source>
        <dbReference type="ARBA" id="ARBA00023012"/>
    </source>
</evidence>
<keyword evidence="5 9" id="KW-0418">Kinase</keyword>
<dbReference type="Gene3D" id="1.10.287.130">
    <property type="match status" value="1"/>
</dbReference>
<evidence type="ECO:0000259" key="8">
    <source>
        <dbReference type="PROSITE" id="PS50109"/>
    </source>
</evidence>
<dbReference type="InterPro" id="IPR050736">
    <property type="entry name" value="Sensor_HK_Regulatory"/>
</dbReference>
<gene>
    <name evidence="9" type="ORF">IAA16_05430</name>
</gene>
<dbReference type="InterPro" id="IPR004358">
    <property type="entry name" value="Sig_transdc_His_kin-like_C"/>
</dbReference>
<dbReference type="InterPro" id="IPR036890">
    <property type="entry name" value="HATPase_C_sf"/>
</dbReference>
<dbReference type="GO" id="GO:0000155">
    <property type="term" value="F:phosphorelay sensor kinase activity"/>
    <property type="evidence" value="ECO:0007669"/>
    <property type="project" value="InterPro"/>
</dbReference>
<dbReference type="PROSITE" id="PS50109">
    <property type="entry name" value="HIS_KIN"/>
    <property type="match status" value="1"/>
</dbReference>
<keyword evidence="6" id="KW-0902">Two-component regulatory system</keyword>
<reference evidence="9" key="2">
    <citation type="submission" date="2021-04" db="EMBL/GenBank/DDBJ databases">
        <authorList>
            <person name="Gilroy R."/>
        </authorList>
    </citation>
    <scope>NUCLEOTIDE SEQUENCE</scope>
    <source>
        <strain evidence="9">Gambia15-2214</strain>
    </source>
</reference>
<dbReference type="Proteomes" id="UP000823914">
    <property type="component" value="Unassembled WGS sequence"/>
</dbReference>
<dbReference type="PANTHER" id="PTHR43711:SF31">
    <property type="entry name" value="HISTIDINE KINASE"/>
    <property type="match status" value="1"/>
</dbReference>
<dbReference type="InterPro" id="IPR003661">
    <property type="entry name" value="HisK_dim/P_dom"/>
</dbReference>
<dbReference type="SUPFAM" id="SSF55874">
    <property type="entry name" value="ATPase domain of HSP90 chaperone/DNA topoisomerase II/histidine kinase"/>
    <property type="match status" value="1"/>
</dbReference>
<protein>
    <recommendedName>
        <fullName evidence="2">histidine kinase</fullName>
        <ecNumber evidence="2">2.7.13.3</ecNumber>
    </recommendedName>
</protein>
<keyword evidence="7" id="KW-1133">Transmembrane helix</keyword>
<dbReference type="InterPro" id="IPR005467">
    <property type="entry name" value="His_kinase_dom"/>
</dbReference>
<dbReference type="AlphaFoldDB" id="A0A9E2L3C3"/>
<evidence type="ECO:0000256" key="3">
    <source>
        <dbReference type="ARBA" id="ARBA00022553"/>
    </source>
</evidence>
<evidence type="ECO:0000313" key="9">
    <source>
        <dbReference type="EMBL" id="MBU3849987.1"/>
    </source>
</evidence>
<evidence type="ECO:0000256" key="7">
    <source>
        <dbReference type="SAM" id="Phobius"/>
    </source>
</evidence>
<dbReference type="InterPro" id="IPR036097">
    <property type="entry name" value="HisK_dim/P_sf"/>
</dbReference>
<reference evidence="9" key="1">
    <citation type="journal article" date="2021" name="PeerJ">
        <title>Extensive microbial diversity within the chicken gut microbiome revealed by metagenomics and culture.</title>
        <authorList>
            <person name="Gilroy R."/>
            <person name="Ravi A."/>
            <person name="Getino M."/>
            <person name="Pursley I."/>
            <person name="Horton D.L."/>
            <person name="Alikhan N.F."/>
            <person name="Baker D."/>
            <person name="Gharbi K."/>
            <person name="Hall N."/>
            <person name="Watson M."/>
            <person name="Adriaenssens E.M."/>
            <person name="Foster-Nyarko E."/>
            <person name="Jarju S."/>
            <person name="Secka A."/>
            <person name="Antonio M."/>
            <person name="Oren A."/>
            <person name="Chaudhuri R.R."/>
            <person name="La Ragione R."/>
            <person name="Hildebrand F."/>
            <person name="Pallen M.J."/>
        </authorList>
    </citation>
    <scope>NUCLEOTIDE SEQUENCE</scope>
    <source>
        <strain evidence="9">Gambia15-2214</strain>
    </source>
</reference>
<dbReference type="CDD" id="cd00075">
    <property type="entry name" value="HATPase"/>
    <property type="match status" value="1"/>
</dbReference>
<dbReference type="EMBL" id="JAHLFV010000129">
    <property type="protein sequence ID" value="MBU3849987.1"/>
    <property type="molecule type" value="Genomic_DNA"/>
</dbReference>
<dbReference type="PANTHER" id="PTHR43711">
    <property type="entry name" value="TWO-COMPONENT HISTIDINE KINASE"/>
    <property type="match status" value="1"/>
</dbReference>
<dbReference type="SMART" id="SM00387">
    <property type="entry name" value="HATPase_c"/>
    <property type="match status" value="1"/>
</dbReference>
<feature type="transmembrane region" description="Helical" evidence="7">
    <location>
        <begin position="345"/>
        <end position="367"/>
    </location>
</feature>
<dbReference type="SMART" id="SM00388">
    <property type="entry name" value="HisKA"/>
    <property type="match status" value="1"/>
</dbReference>
<comment type="catalytic activity">
    <reaction evidence="1">
        <text>ATP + protein L-histidine = ADP + protein N-phospho-L-histidine.</text>
        <dbReference type="EC" id="2.7.13.3"/>
    </reaction>
</comment>
<dbReference type="InterPro" id="IPR003594">
    <property type="entry name" value="HATPase_dom"/>
</dbReference>
<keyword evidence="7" id="KW-0812">Transmembrane</keyword>
<evidence type="ECO:0000256" key="2">
    <source>
        <dbReference type="ARBA" id="ARBA00012438"/>
    </source>
</evidence>
<keyword evidence="7" id="KW-0472">Membrane</keyword>
<sequence length="601" mass="68253">MIQKKQISQLVLPIVLVVAVVILAILQVHFINTQYEIEVKKLRDESARKTTEVALLLEDELLFLPLLIQGATIQDENSQMPVIDTAIHAMEFWNKNAKVDSIFSDIYIYKHTPYNETDATSREKNQPSKQSPDNNMQYIESSFYHWDGETFSQEDSLKTQNLVEIVNAVIEIKKTDEPIRYVSFENGTQMIVSSFNKKYPQYYLVAVIDTNVLSEKLLPQLVTQCFPKDNSYGLRLINNNTNQLLYTNQKDYSPEKFATPDYAYTLFGGASQNRTFQIPLTPSWQIPLEIVQLSDEKVILGLRSHLRSKTNGENIASLPKDKGTGLQLEIIHEAGSVLIAARKTAFVTIIFTFGTLIILVTAVWFLYHNMIKAQTLATQQKEFIATVTHELKTPLTVINSVAQNMIDAVCPENTTSYGYILQEESNKLKRDIDHFLLYARMNTLQSLPYTKCNLKNCIEEIHTLLQKDFDEKEIFFSLTFPERDLFVKTDITALRGLIRNLAENAIKHAGQGKYLKIDVSEENKVAVIRFIDHGKGIPQKEKKQIFEVFQRGSQAISSQTEGSGIGLNLSRRIAELYGGSLILESTSPAGSVFTLRLPLYL</sequence>
<proteinExistence type="predicted"/>
<accession>A0A9E2L3C3</accession>
<dbReference type="SUPFAM" id="SSF47384">
    <property type="entry name" value="Homodimeric domain of signal transducing histidine kinase"/>
    <property type="match status" value="1"/>
</dbReference>
<evidence type="ECO:0000256" key="5">
    <source>
        <dbReference type="ARBA" id="ARBA00022777"/>
    </source>
</evidence>
<dbReference type="CDD" id="cd00082">
    <property type="entry name" value="HisKA"/>
    <property type="match status" value="1"/>
</dbReference>
<feature type="transmembrane region" description="Helical" evidence="7">
    <location>
        <begin position="12"/>
        <end position="31"/>
    </location>
</feature>
<dbReference type="PRINTS" id="PR00344">
    <property type="entry name" value="BCTRLSENSOR"/>
</dbReference>
<dbReference type="Gene3D" id="3.30.565.10">
    <property type="entry name" value="Histidine kinase-like ATPase, C-terminal domain"/>
    <property type="match status" value="1"/>
</dbReference>
<dbReference type="Pfam" id="PF00512">
    <property type="entry name" value="HisKA"/>
    <property type="match status" value="1"/>
</dbReference>
<organism evidence="9 10">
    <name type="scientific">Candidatus Treponema excrementipullorum</name>
    <dbReference type="NCBI Taxonomy" id="2838768"/>
    <lineage>
        <taxon>Bacteria</taxon>
        <taxon>Pseudomonadati</taxon>
        <taxon>Spirochaetota</taxon>
        <taxon>Spirochaetia</taxon>
        <taxon>Spirochaetales</taxon>
        <taxon>Treponemataceae</taxon>
        <taxon>Treponema</taxon>
    </lineage>
</organism>
<feature type="domain" description="Histidine kinase" evidence="8">
    <location>
        <begin position="386"/>
        <end position="601"/>
    </location>
</feature>
<evidence type="ECO:0000256" key="1">
    <source>
        <dbReference type="ARBA" id="ARBA00000085"/>
    </source>
</evidence>
<name>A0A9E2L3C3_9SPIR</name>
<keyword evidence="3" id="KW-0597">Phosphoprotein</keyword>
<evidence type="ECO:0000313" key="10">
    <source>
        <dbReference type="Proteomes" id="UP000823914"/>
    </source>
</evidence>
<comment type="caution">
    <text evidence="9">The sequence shown here is derived from an EMBL/GenBank/DDBJ whole genome shotgun (WGS) entry which is preliminary data.</text>
</comment>
<dbReference type="Pfam" id="PF02518">
    <property type="entry name" value="HATPase_c"/>
    <property type="match status" value="1"/>
</dbReference>